<keyword evidence="3" id="KW-0233">DNA recombination</keyword>
<sequence length="382" mass="42423">MSRSAFPLARFDVYAPGDAMTEADHATISHLIRTGLGENTMRALRSDIDYLEAWTLAATGAHLPWPPDRATLLRFIAHHLWDPARRAEDPDHGMPPEIETVLRASGHLRVRGPHAPSTVRRRLSSWRTMGKWREIDGAVFSDPVVLRTLSAAIRAADRPRHRKSARPITIDMLGRILKALEPWCTPRPLGDRDLNRVRLAALRDRALLAIAFASGGRRRSEMASLMMSQLDPLAPIEDPQTGTYRPSLSIRMGRTKTSDTEDDLRVYVSGPPVVFLERWLAASGITGGAVFRRIDRWGALSEHGLADAAVNGILKARLKEIGEDPALFSAHGLRSGFVTEALGQGLRMEEVMGQTLHRSIKSVHGYFQDIEKRSGRAARLLD</sequence>
<feature type="domain" description="Core-binding (CB)" evidence="6">
    <location>
        <begin position="18"/>
        <end position="134"/>
    </location>
</feature>
<keyword evidence="8" id="KW-1185">Reference proteome</keyword>
<evidence type="ECO:0000259" key="6">
    <source>
        <dbReference type="PROSITE" id="PS51900"/>
    </source>
</evidence>
<dbReference type="SUPFAM" id="SSF47823">
    <property type="entry name" value="lambda integrase-like, N-terminal domain"/>
    <property type="match status" value="1"/>
</dbReference>
<protein>
    <submittedName>
        <fullName evidence="7">Tyrosine recombinase XerC</fullName>
    </submittedName>
</protein>
<dbReference type="Proteomes" id="UP000244912">
    <property type="component" value="Unassembled WGS sequence"/>
</dbReference>
<evidence type="ECO:0000256" key="1">
    <source>
        <dbReference type="ARBA" id="ARBA00022908"/>
    </source>
</evidence>
<proteinExistence type="predicted"/>
<dbReference type="InterPro" id="IPR044068">
    <property type="entry name" value="CB"/>
</dbReference>
<evidence type="ECO:0000313" key="7">
    <source>
        <dbReference type="EMBL" id="SPJ25480.1"/>
    </source>
</evidence>
<feature type="domain" description="Tyr recombinase" evidence="5">
    <location>
        <begin position="184"/>
        <end position="382"/>
    </location>
</feature>
<dbReference type="PROSITE" id="PS51898">
    <property type="entry name" value="TYR_RECOMBINASE"/>
    <property type="match status" value="1"/>
</dbReference>
<dbReference type="SUPFAM" id="SSF56349">
    <property type="entry name" value="DNA breaking-rejoining enzymes"/>
    <property type="match status" value="1"/>
</dbReference>
<dbReference type="InterPro" id="IPR010998">
    <property type="entry name" value="Integrase_recombinase_N"/>
</dbReference>
<evidence type="ECO:0000256" key="2">
    <source>
        <dbReference type="ARBA" id="ARBA00023125"/>
    </source>
</evidence>
<accession>A0A2R8BZC1</accession>
<dbReference type="AlphaFoldDB" id="A0A2R8BZC1"/>
<evidence type="ECO:0000256" key="3">
    <source>
        <dbReference type="ARBA" id="ARBA00023172"/>
    </source>
</evidence>
<dbReference type="GO" id="GO:0006310">
    <property type="term" value="P:DNA recombination"/>
    <property type="evidence" value="ECO:0007669"/>
    <property type="project" value="UniProtKB-KW"/>
</dbReference>
<dbReference type="RefSeq" id="WP_181375832.1">
    <property type="nucleotide sequence ID" value="NZ_ONZF01000009.1"/>
</dbReference>
<dbReference type="GO" id="GO:0015074">
    <property type="term" value="P:DNA integration"/>
    <property type="evidence" value="ECO:0007669"/>
    <property type="project" value="UniProtKB-KW"/>
</dbReference>
<dbReference type="Gene3D" id="1.10.150.130">
    <property type="match status" value="1"/>
</dbReference>
<dbReference type="PROSITE" id="PS51900">
    <property type="entry name" value="CB"/>
    <property type="match status" value="1"/>
</dbReference>
<organism evidence="7 8">
    <name type="scientific">Palleronia abyssalis</name>
    <dbReference type="NCBI Taxonomy" id="1501240"/>
    <lineage>
        <taxon>Bacteria</taxon>
        <taxon>Pseudomonadati</taxon>
        <taxon>Pseudomonadota</taxon>
        <taxon>Alphaproteobacteria</taxon>
        <taxon>Rhodobacterales</taxon>
        <taxon>Roseobacteraceae</taxon>
        <taxon>Palleronia</taxon>
    </lineage>
</organism>
<evidence type="ECO:0000313" key="8">
    <source>
        <dbReference type="Proteomes" id="UP000244912"/>
    </source>
</evidence>
<keyword evidence="2 4" id="KW-0238">DNA-binding</keyword>
<evidence type="ECO:0000259" key="5">
    <source>
        <dbReference type="PROSITE" id="PS51898"/>
    </source>
</evidence>
<dbReference type="InterPro" id="IPR013762">
    <property type="entry name" value="Integrase-like_cat_sf"/>
</dbReference>
<dbReference type="Gene3D" id="1.10.443.10">
    <property type="entry name" value="Intergrase catalytic core"/>
    <property type="match status" value="1"/>
</dbReference>
<gene>
    <name evidence="7" type="primary">xerC_6</name>
    <name evidence="7" type="ORF">PAA8504_03331</name>
</gene>
<dbReference type="InterPro" id="IPR002104">
    <property type="entry name" value="Integrase_catalytic"/>
</dbReference>
<keyword evidence="1" id="KW-0229">DNA integration</keyword>
<evidence type="ECO:0000256" key="4">
    <source>
        <dbReference type="PROSITE-ProRule" id="PRU01248"/>
    </source>
</evidence>
<dbReference type="InterPro" id="IPR011010">
    <property type="entry name" value="DNA_brk_join_enz"/>
</dbReference>
<reference evidence="7 8" key="1">
    <citation type="submission" date="2018-03" db="EMBL/GenBank/DDBJ databases">
        <authorList>
            <person name="Keele B.F."/>
        </authorList>
    </citation>
    <scope>NUCLEOTIDE SEQUENCE [LARGE SCALE GENOMIC DNA]</scope>
    <source>
        <strain evidence="7 8">CECT 8504</strain>
    </source>
</reference>
<dbReference type="EMBL" id="ONZF01000009">
    <property type="protein sequence ID" value="SPJ25480.1"/>
    <property type="molecule type" value="Genomic_DNA"/>
</dbReference>
<name>A0A2R8BZC1_9RHOB</name>
<dbReference type="GO" id="GO:0003677">
    <property type="term" value="F:DNA binding"/>
    <property type="evidence" value="ECO:0007669"/>
    <property type="project" value="UniProtKB-UniRule"/>
</dbReference>